<dbReference type="EMBL" id="OU898284">
    <property type="protein sequence ID" value="CAG9840963.1"/>
    <property type="molecule type" value="Genomic_DNA"/>
</dbReference>
<dbReference type="AlphaFoldDB" id="A0A9N9T8J3"/>
<reference evidence="1" key="1">
    <citation type="submission" date="2022-01" db="EMBL/GenBank/DDBJ databases">
        <authorList>
            <person name="King R."/>
        </authorList>
    </citation>
    <scope>NUCLEOTIDE SEQUENCE</scope>
</reference>
<keyword evidence="2" id="KW-1185">Reference proteome</keyword>
<gene>
    <name evidence="1" type="ORF">DIABBA_LOCUS13569</name>
</gene>
<evidence type="ECO:0000313" key="2">
    <source>
        <dbReference type="Proteomes" id="UP001153709"/>
    </source>
</evidence>
<evidence type="ECO:0000313" key="1">
    <source>
        <dbReference type="EMBL" id="CAG9840963.1"/>
    </source>
</evidence>
<protein>
    <submittedName>
        <fullName evidence="1">Uncharacterized protein</fullName>
    </submittedName>
</protein>
<proteinExistence type="predicted"/>
<name>A0A9N9T8J3_DIABA</name>
<dbReference type="OrthoDB" id="6772200at2759"/>
<sequence>MYNLFMRVITKRLTSKLDSYQPEEQAGFPKGYSKADHLLTVRTLIEKTNEYHLNLYIGFVDYKKRE</sequence>
<accession>A0A9N9T8J3</accession>
<organism evidence="1 2">
    <name type="scientific">Diabrotica balteata</name>
    <name type="common">Banded cucumber beetle</name>
    <dbReference type="NCBI Taxonomy" id="107213"/>
    <lineage>
        <taxon>Eukaryota</taxon>
        <taxon>Metazoa</taxon>
        <taxon>Ecdysozoa</taxon>
        <taxon>Arthropoda</taxon>
        <taxon>Hexapoda</taxon>
        <taxon>Insecta</taxon>
        <taxon>Pterygota</taxon>
        <taxon>Neoptera</taxon>
        <taxon>Endopterygota</taxon>
        <taxon>Coleoptera</taxon>
        <taxon>Polyphaga</taxon>
        <taxon>Cucujiformia</taxon>
        <taxon>Chrysomeloidea</taxon>
        <taxon>Chrysomelidae</taxon>
        <taxon>Galerucinae</taxon>
        <taxon>Diabroticina</taxon>
        <taxon>Diabroticites</taxon>
        <taxon>Diabrotica</taxon>
    </lineage>
</organism>
<dbReference type="Proteomes" id="UP001153709">
    <property type="component" value="Chromosome 9"/>
</dbReference>